<dbReference type="EMBL" id="BOOZ01000063">
    <property type="protein sequence ID" value="GIJ12821.1"/>
    <property type="molecule type" value="Genomic_DNA"/>
</dbReference>
<organism evidence="3 4">
    <name type="scientific">Micromonospora andamanensis</name>
    <dbReference type="NCBI Taxonomy" id="1287068"/>
    <lineage>
        <taxon>Bacteria</taxon>
        <taxon>Bacillati</taxon>
        <taxon>Actinomycetota</taxon>
        <taxon>Actinomycetes</taxon>
        <taxon>Micromonosporales</taxon>
        <taxon>Micromonosporaceae</taxon>
        <taxon>Micromonospora</taxon>
    </lineage>
</organism>
<reference evidence="3 4" key="1">
    <citation type="submission" date="2021-01" db="EMBL/GenBank/DDBJ databases">
        <title>Whole genome shotgun sequence of Verrucosispora andamanensis NBRC 109075.</title>
        <authorList>
            <person name="Komaki H."/>
            <person name="Tamura T."/>
        </authorList>
    </citation>
    <scope>NUCLEOTIDE SEQUENCE [LARGE SCALE GENOMIC DNA]</scope>
    <source>
        <strain evidence="3 4">NBRC 109075</strain>
    </source>
</reference>
<protein>
    <recommendedName>
        <fullName evidence="2">J domain-containing protein</fullName>
    </recommendedName>
</protein>
<dbReference type="CDD" id="cd06257">
    <property type="entry name" value="DnaJ"/>
    <property type="match status" value="1"/>
</dbReference>
<dbReference type="RefSeq" id="WP_204014817.1">
    <property type="nucleotide sequence ID" value="NZ_BOOZ01000063.1"/>
</dbReference>
<keyword evidence="4" id="KW-1185">Reference proteome</keyword>
<evidence type="ECO:0000259" key="2">
    <source>
        <dbReference type="PROSITE" id="PS50076"/>
    </source>
</evidence>
<evidence type="ECO:0000256" key="1">
    <source>
        <dbReference type="SAM" id="MobiDB-lite"/>
    </source>
</evidence>
<comment type="caution">
    <text evidence="3">The sequence shown here is derived from an EMBL/GenBank/DDBJ whole genome shotgun (WGS) entry which is preliminary data.</text>
</comment>
<feature type="region of interest" description="Disordered" evidence="1">
    <location>
        <begin position="65"/>
        <end position="137"/>
    </location>
</feature>
<evidence type="ECO:0000313" key="4">
    <source>
        <dbReference type="Proteomes" id="UP000647017"/>
    </source>
</evidence>
<dbReference type="SMART" id="SM00271">
    <property type="entry name" value="DnaJ"/>
    <property type="match status" value="1"/>
</dbReference>
<dbReference type="PRINTS" id="PR00625">
    <property type="entry name" value="JDOMAIN"/>
</dbReference>
<dbReference type="SUPFAM" id="SSF46565">
    <property type="entry name" value="Chaperone J-domain"/>
    <property type="match status" value="1"/>
</dbReference>
<feature type="compositionally biased region" description="Basic and acidic residues" evidence="1">
    <location>
        <begin position="65"/>
        <end position="87"/>
    </location>
</feature>
<name>A0ABQ4I4K5_9ACTN</name>
<dbReference type="PANTHER" id="PTHR24074">
    <property type="entry name" value="CO-CHAPERONE PROTEIN DJLA"/>
    <property type="match status" value="1"/>
</dbReference>
<dbReference type="InterPro" id="IPR001623">
    <property type="entry name" value="DnaJ_domain"/>
</dbReference>
<sequence length="366" mass="42116">MSPNEQDPYVLLGVSREASLAQIRGRYLILVQVWHPDKHHSSPENVRAEATRQMQQINRAYKLLTDVRERETRERQARRAEERERAKGQQAGGGQRAQDWAAQQREAREQEARDRAAHERRAREHAAREAREQEARERVTRERVEAERLARIREREAREHQHPHALWTHPRYEPAHLPEPPTIHPISIASSDGAEGYTLLARSEGEGSVVFFPGADGELLLFRAKETLHRYLTETSSHELAAVPGWDEFMNSILKAGISVDDDQSYDFGLILYSIRRPVTDWVPRLFITNRDLVVDIAEAFGITEALEVLRVGSAIDTLDDLMRVADRPLAGWGARRRLDAMNSAPAGIAWRRVIRNVEKRVRWLR</sequence>
<feature type="domain" description="J" evidence="2">
    <location>
        <begin position="7"/>
        <end position="77"/>
    </location>
</feature>
<accession>A0ABQ4I4K5</accession>
<evidence type="ECO:0000313" key="3">
    <source>
        <dbReference type="EMBL" id="GIJ12821.1"/>
    </source>
</evidence>
<dbReference type="InterPro" id="IPR050817">
    <property type="entry name" value="DjlA_DnaK_co-chaperone"/>
</dbReference>
<gene>
    <name evidence="3" type="ORF">Van01_60350</name>
</gene>
<dbReference type="Proteomes" id="UP000647017">
    <property type="component" value="Unassembled WGS sequence"/>
</dbReference>
<feature type="compositionally biased region" description="Basic and acidic residues" evidence="1">
    <location>
        <begin position="105"/>
        <end position="137"/>
    </location>
</feature>
<dbReference type="InterPro" id="IPR036869">
    <property type="entry name" value="J_dom_sf"/>
</dbReference>
<proteinExistence type="predicted"/>
<dbReference type="Gene3D" id="1.10.287.110">
    <property type="entry name" value="DnaJ domain"/>
    <property type="match status" value="1"/>
</dbReference>
<dbReference type="PROSITE" id="PS50076">
    <property type="entry name" value="DNAJ_2"/>
    <property type="match status" value="1"/>
</dbReference>
<dbReference type="Pfam" id="PF00226">
    <property type="entry name" value="DnaJ"/>
    <property type="match status" value="1"/>
</dbReference>